<dbReference type="STRING" id="1678840.ATC1_131106"/>
<reference evidence="2" key="1">
    <citation type="journal article" date="2015" name="Genome Announc.">
        <title>Draft Genome Sequence of Anaerolineae Strain TC1, a Novel Isolate from a Methanogenic Wastewater Treatment System.</title>
        <authorList>
            <person name="Matsuura N."/>
            <person name="Tourlousse D.M."/>
            <person name="Sun L."/>
            <person name="Toyonaga M."/>
            <person name="Kuroda K."/>
            <person name="Ohashi A."/>
            <person name="Cruz R."/>
            <person name="Yamaguchi T."/>
            <person name="Sekiguchi Y."/>
        </authorList>
    </citation>
    <scope>NUCLEOTIDE SEQUENCE [LARGE SCALE GENOMIC DNA]</scope>
    <source>
        <strain evidence="2">TC1</strain>
    </source>
</reference>
<proteinExistence type="predicted"/>
<sequence>MNEIPDTLNYMIAGYILFGAGILGYITSLVVRWKKIIRQKNEQLCHNSIARHQQ</sequence>
<organism evidence="2">
    <name type="scientific">Flexilinea flocculi</name>
    <dbReference type="NCBI Taxonomy" id="1678840"/>
    <lineage>
        <taxon>Bacteria</taxon>
        <taxon>Bacillati</taxon>
        <taxon>Chloroflexota</taxon>
        <taxon>Anaerolineae</taxon>
        <taxon>Anaerolineales</taxon>
        <taxon>Anaerolineaceae</taxon>
        <taxon>Flexilinea</taxon>
    </lineage>
</organism>
<gene>
    <name evidence="2" type="ORF">ATC1_131106</name>
</gene>
<accession>A0A0S7BVB7</accession>
<name>A0A0S7BVB7_9CHLR</name>
<protein>
    <recommendedName>
        <fullName evidence="4">Heme exporter protein D</fullName>
    </recommendedName>
</protein>
<feature type="transmembrane region" description="Helical" evidence="1">
    <location>
        <begin position="12"/>
        <end position="31"/>
    </location>
</feature>
<evidence type="ECO:0008006" key="4">
    <source>
        <dbReference type="Google" id="ProtNLM"/>
    </source>
</evidence>
<dbReference type="AlphaFoldDB" id="A0A0S7BVB7"/>
<dbReference type="OrthoDB" id="8747367at2"/>
<dbReference type="RefSeq" id="WP_154664744.1">
    <property type="nucleotide sequence ID" value="NZ_DF968181.1"/>
</dbReference>
<keyword evidence="3" id="KW-1185">Reference proteome</keyword>
<dbReference type="EMBL" id="DF968181">
    <property type="protein sequence ID" value="GAP41124.1"/>
    <property type="molecule type" value="Genomic_DNA"/>
</dbReference>
<evidence type="ECO:0000313" key="2">
    <source>
        <dbReference type="EMBL" id="GAP41124.1"/>
    </source>
</evidence>
<dbReference type="Proteomes" id="UP000053370">
    <property type="component" value="Unassembled WGS sequence"/>
</dbReference>
<keyword evidence="1" id="KW-0812">Transmembrane</keyword>
<keyword evidence="1" id="KW-0472">Membrane</keyword>
<evidence type="ECO:0000256" key="1">
    <source>
        <dbReference type="SAM" id="Phobius"/>
    </source>
</evidence>
<evidence type="ECO:0000313" key="3">
    <source>
        <dbReference type="Proteomes" id="UP000053370"/>
    </source>
</evidence>
<keyword evidence="1" id="KW-1133">Transmembrane helix</keyword>